<proteinExistence type="predicted"/>
<dbReference type="Proteomes" id="UP000485058">
    <property type="component" value="Unassembled WGS sequence"/>
</dbReference>
<evidence type="ECO:0000313" key="1">
    <source>
        <dbReference type="EMBL" id="GFH06060.1"/>
    </source>
</evidence>
<evidence type="ECO:0000313" key="2">
    <source>
        <dbReference type="Proteomes" id="UP000485058"/>
    </source>
</evidence>
<dbReference type="AlphaFoldDB" id="A0A699Y757"/>
<accession>A0A699Y757</accession>
<organism evidence="1 2">
    <name type="scientific">Haematococcus lacustris</name>
    <name type="common">Green alga</name>
    <name type="synonym">Haematococcus pluvialis</name>
    <dbReference type="NCBI Taxonomy" id="44745"/>
    <lineage>
        <taxon>Eukaryota</taxon>
        <taxon>Viridiplantae</taxon>
        <taxon>Chlorophyta</taxon>
        <taxon>core chlorophytes</taxon>
        <taxon>Chlorophyceae</taxon>
        <taxon>CS clade</taxon>
        <taxon>Chlamydomonadales</taxon>
        <taxon>Haematococcaceae</taxon>
        <taxon>Haematococcus</taxon>
    </lineage>
</organism>
<comment type="caution">
    <text evidence="1">The sequence shown here is derived from an EMBL/GenBank/DDBJ whole genome shotgun (WGS) entry which is preliminary data.</text>
</comment>
<protein>
    <submittedName>
        <fullName evidence="1">DNA mismatch repair protein</fullName>
    </submittedName>
</protein>
<dbReference type="EMBL" id="BLLF01000020">
    <property type="protein sequence ID" value="GFH06060.1"/>
    <property type="molecule type" value="Genomic_DNA"/>
</dbReference>
<gene>
    <name evidence="1" type="ORF">HaLaN_00624</name>
</gene>
<keyword evidence="2" id="KW-1185">Reference proteome</keyword>
<reference evidence="1 2" key="1">
    <citation type="submission" date="2020-02" db="EMBL/GenBank/DDBJ databases">
        <title>Draft genome sequence of Haematococcus lacustris strain NIES-144.</title>
        <authorList>
            <person name="Morimoto D."/>
            <person name="Nakagawa S."/>
            <person name="Yoshida T."/>
            <person name="Sawayama S."/>
        </authorList>
    </citation>
    <scope>NUCLEOTIDE SEQUENCE [LARGE SCALE GENOMIC DNA]</scope>
    <source>
        <strain evidence="1 2">NIES-144</strain>
    </source>
</reference>
<feature type="non-terminal residue" evidence="1">
    <location>
        <position position="190"/>
    </location>
</feature>
<sequence length="190" mass="19632">RAALVAKGATPAQARRMEAVDEGVQGMAKAPAGLGPMLTKSGYQLLGRQGACVLVQLDWLAPLAQLLSQAQAVQQAALRSALSGAAAVFSTAQPVFTRLLDALAQLDALAGMAVATRPGNAPPGCTFCRPHFTAAAPVAGSLSDQRPAMSAPQGRGQGLRVTPDQQVLDLQELWHPLLLYSSAPSAQGMR</sequence>
<name>A0A699Y757_HAELA</name>
<feature type="non-terminal residue" evidence="1">
    <location>
        <position position="1"/>
    </location>
</feature>